<dbReference type="Gene3D" id="3.40.50.150">
    <property type="entry name" value="Vaccinia Virus protein VP39"/>
    <property type="match status" value="1"/>
</dbReference>
<proteinExistence type="predicted"/>
<dbReference type="GO" id="GO:0008168">
    <property type="term" value="F:methyltransferase activity"/>
    <property type="evidence" value="ECO:0007669"/>
    <property type="project" value="InterPro"/>
</dbReference>
<dbReference type="CDD" id="cd02440">
    <property type="entry name" value="AdoMet_MTases"/>
    <property type="match status" value="1"/>
</dbReference>
<evidence type="ECO:0000313" key="1">
    <source>
        <dbReference type="EMBL" id="EKO35614.1"/>
    </source>
</evidence>
<gene>
    <name evidence="1" type="ORF">LEP1GSC179_1215</name>
</gene>
<protein>
    <recommendedName>
        <fullName evidence="3">Methyltransferase domain protein</fullName>
    </recommendedName>
</protein>
<name>A0A0E2BK38_9LEPT</name>
<reference evidence="1" key="1">
    <citation type="submission" date="2012-10" db="EMBL/GenBank/DDBJ databases">
        <authorList>
            <person name="Harkins D.M."/>
            <person name="Durkin A.S."/>
            <person name="Brinkac L.M."/>
            <person name="Haft D.H."/>
            <person name="Selengut J.D."/>
            <person name="Sanka R."/>
            <person name="DePew J."/>
            <person name="Purushe J."/>
            <person name="Matthias M.A."/>
            <person name="Vinetz J.M."/>
            <person name="Sutton G.G."/>
            <person name="Nierman W.C."/>
            <person name="Fouts D.E."/>
        </authorList>
    </citation>
    <scope>NUCLEOTIDE SEQUENCE [LARGE SCALE GENOMIC DNA]</scope>
    <source>
        <strain evidence="1">MOR084</strain>
    </source>
</reference>
<dbReference type="SUPFAM" id="SSF53335">
    <property type="entry name" value="S-adenosyl-L-methionine-dependent methyltransferases"/>
    <property type="match status" value="1"/>
</dbReference>
<dbReference type="GO" id="GO:0032259">
    <property type="term" value="P:methylation"/>
    <property type="evidence" value="ECO:0007669"/>
    <property type="project" value="InterPro"/>
</dbReference>
<evidence type="ECO:0000313" key="2">
    <source>
        <dbReference type="Proteomes" id="UP000006329"/>
    </source>
</evidence>
<dbReference type="EMBL" id="AHON02000013">
    <property type="protein sequence ID" value="EKO35614.1"/>
    <property type="molecule type" value="Genomic_DNA"/>
</dbReference>
<dbReference type="RefSeq" id="WP_004458379.1">
    <property type="nucleotide sequence ID" value="NZ_AHON02000013.1"/>
</dbReference>
<dbReference type="GO" id="GO:0003676">
    <property type="term" value="F:nucleic acid binding"/>
    <property type="evidence" value="ECO:0007669"/>
    <property type="project" value="InterPro"/>
</dbReference>
<dbReference type="AlphaFoldDB" id="A0A0E2BK38"/>
<organism evidence="1 2">
    <name type="scientific">Leptospira santarosai str. MOR084</name>
    <dbReference type="NCBI Taxonomy" id="1049984"/>
    <lineage>
        <taxon>Bacteria</taxon>
        <taxon>Pseudomonadati</taxon>
        <taxon>Spirochaetota</taxon>
        <taxon>Spirochaetia</taxon>
        <taxon>Leptospirales</taxon>
        <taxon>Leptospiraceae</taxon>
        <taxon>Leptospira</taxon>
    </lineage>
</organism>
<dbReference type="PROSITE" id="PS00092">
    <property type="entry name" value="N6_MTASE"/>
    <property type="match status" value="1"/>
</dbReference>
<accession>A0A0E2BK38</accession>
<dbReference type="InterPro" id="IPR029063">
    <property type="entry name" value="SAM-dependent_MTases_sf"/>
</dbReference>
<dbReference type="Proteomes" id="UP000006329">
    <property type="component" value="Unassembled WGS sequence"/>
</dbReference>
<comment type="caution">
    <text evidence="1">The sequence shown here is derived from an EMBL/GenBank/DDBJ whole genome shotgun (WGS) entry which is preliminary data.</text>
</comment>
<keyword evidence="2" id="KW-1185">Reference proteome</keyword>
<dbReference type="GeneID" id="29742022"/>
<dbReference type="InterPro" id="IPR002052">
    <property type="entry name" value="DNA_methylase_N6_adenine_CS"/>
</dbReference>
<sequence>MLNQPNNFDNDPFLFDIQDLPNPANNLFDQVPTKQLTFQIVQKYNLWAKEKGYPQSFSLESEEFFFGRWNYGNNFKNISSYPGSYAIQEVIRFDILFPESTRGRVMHLFSGSLPPGNYVRVDHNLSDPNDIDFKGDAKDISIHFQNEFDFIFADPPWNKEHAERTYKTKLVNKEKVLKACFESLKPGGILVWKDAYKPRYSRKLFQYFGQITVDPSTGHMDRSFRFFRKVV</sequence>
<evidence type="ECO:0008006" key="3">
    <source>
        <dbReference type="Google" id="ProtNLM"/>
    </source>
</evidence>